<dbReference type="GO" id="GO:0016279">
    <property type="term" value="F:protein-lysine N-methyltransferase activity"/>
    <property type="evidence" value="ECO:0007669"/>
    <property type="project" value="InterPro"/>
</dbReference>
<evidence type="ECO:0000256" key="1">
    <source>
        <dbReference type="ARBA" id="ARBA00010633"/>
    </source>
</evidence>
<reference evidence="6" key="1">
    <citation type="submission" date="2020-03" db="EMBL/GenBank/DDBJ databases">
        <title>Transcriptomic Profiling of the Digestive Tract of the Rat Flea, Xenopsylla cheopis, Following Blood Feeding and Infection with Yersinia pestis.</title>
        <authorList>
            <person name="Bland D.M."/>
            <person name="Martens C.A."/>
            <person name="Virtaneva K."/>
            <person name="Kanakabandi K."/>
            <person name="Long D."/>
            <person name="Rosenke R."/>
            <person name="Saturday G.A."/>
            <person name="Hoyt F.H."/>
            <person name="Bruno D.P."/>
            <person name="Ribeiro J.M.C."/>
            <person name="Hinnebusch J."/>
        </authorList>
    </citation>
    <scope>NUCLEOTIDE SEQUENCE</scope>
</reference>
<dbReference type="InterPro" id="IPR026170">
    <property type="entry name" value="FAM173A/B"/>
</dbReference>
<evidence type="ECO:0000256" key="2">
    <source>
        <dbReference type="ARBA" id="ARBA00022603"/>
    </source>
</evidence>
<keyword evidence="5" id="KW-0812">Transmembrane</keyword>
<evidence type="ECO:0000256" key="5">
    <source>
        <dbReference type="SAM" id="Phobius"/>
    </source>
</evidence>
<dbReference type="InterPro" id="IPR029063">
    <property type="entry name" value="SAM-dependent_MTases_sf"/>
</dbReference>
<comment type="similarity">
    <text evidence="1">Belongs to the ANT/ATPSC lysine N-methyltransferase family.</text>
</comment>
<accession>A0A6M2DG38</accession>
<dbReference type="CDD" id="cd02440">
    <property type="entry name" value="AdoMet_MTases"/>
    <property type="match status" value="1"/>
</dbReference>
<name>A0A6M2DG38_XENCH</name>
<keyword evidence="3" id="KW-0808">Transferase</keyword>
<dbReference type="AlphaFoldDB" id="A0A6M2DG38"/>
<dbReference type="SUPFAM" id="SSF53335">
    <property type="entry name" value="S-adenosyl-L-methionine-dependent methyltransferases"/>
    <property type="match status" value="1"/>
</dbReference>
<dbReference type="GO" id="GO:1905706">
    <property type="term" value="P:regulation of mitochondrial ATP synthesis coupled proton transport"/>
    <property type="evidence" value="ECO:0007669"/>
    <property type="project" value="TreeGrafter"/>
</dbReference>
<evidence type="ECO:0000256" key="4">
    <source>
        <dbReference type="ARBA" id="ARBA00022691"/>
    </source>
</evidence>
<dbReference type="Gene3D" id="3.40.50.150">
    <property type="entry name" value="Vaccinia Virus protein VP39"/>
    <property type="match status" value="1"/>
</dbReference>
<sequence length="200" mass="22352">MDEEIINISQNKPKYISKTGKFLLVVTGGLGIGISIICASFLSPALRKHCLPFVPATSQQIQNVLKGVINRKGRLLDIGSGDGRIVIAAAKNGFHADGVELNPWLVMFSKICAFKHNVHNLTNFYKQDLWKFPLTPYKNIVIFGVEEMMFDVEDKIVKEVQSDTIVVACRFPFPNITPECVIGEGIDTVWIYRITKPKNS</sequence>
<dbReference type="GO" id="GO:0032259">
    <property type="term" value="P:methylation"/>
    <property type="evidence" value="ECO:0007669"/>
    <property type="project" value="UniProtKB-KW"/>
</dbReference>
<keyword evidence="4" id="KW-0949">S-adenosyl-L-methionine</keyword>
<feature type="transmembrane region" description="Helical" evidence="5">
    <location>
        <begin position="22"/>
        <end position="42"/>
    </location>
</feature>
<dbReference type="PANTHER" id="PTHR13610:SF9">
    <property type="entry name" value="FI06469P"/>
    <property type="match status" value="1"/>
</dbReference>
<dbReference type="PANTHER" id="PTHR13610">
    <property type="entry name" value="METHYLTRANSFERASE DOMAIN-CONTAINING PROTEIN"/>
    <property type="match status" value="1"/>
</dbReference>
<protein>
    <submittedName>
        <fullName evidence="6">Uncharacterized protein</fullName>
    </submittedName>
</protein>
<dbReference type="GO" id="GO:0005739">
    <property type="term" value="C:mitochondrion"/>
    <property type="evidence" value="ECO:0007669"/>
    <property type="project" value="TreeGrafter"/>
</dbReference>
<keyword evidence="5" id="KW-0472">Membrane</keyword>
<evidence type="ECO:0000256" key="3">
    <source>
        <dbReference type="ARBA" id="ARBA00022679"/>
    </source>
</evidence>
<dbReference type="EMBL" id="GIIL01001557">
    <property type="protein sequence ID" value="NOV45283.1"/>
    <property type="molecule type" value="Transcribed_RNA"/>
</dbReference>
<keyword evidence="2" id="KW-0489">Methyltransferase</keyword>
<evidence type="ECO:0000313" key="6">
    <source>
        <dbReference type="EMBL" id="NOV45283.1"/>
    </source>
</evidence>
<proteinExistence type="inferred from homology"/>
<organism evidence="6">
    <name type="scientific">Xenopsylla cheopis</name>
    <name type="common">Oriental rat flea</name>
    <name type="synonym">Pulex cheopis</name>
    <dbReference type="NCBI Taxonomy" id="163159"/>
    <lineage>
        <taxon>Eukaryota</taxon>
        <taxon>Metazoa</taxon>
        <taxon>Ecdysozoa</taxon>
        <taxon>Arthropoda</taxon>
        <taxon>Hexapoda</taxon>
        <taxon>Insecta</taxon>
        <taxon>Pterygota</taxon>
        <taxon>Neoptera</taxon>
        <taxon>Endopterygota</taxon>
        <taxon>Siphonaptera</taxon>
        <taxon>Pulicidae</taxon>
        <taxon>Xenopsyllinae</taxon>
        <taxon>Xenopsylla</taxon>
    </lineage>
</organism>
<dbReference type="Pfam" id="PF13489">
    <property type="entry name" value="Methyltransf_23"/>
    <property type="match status" value="1"/>
</dbReference>
<keyword evidence="5" id="KW-1133">Transmembrane helix</keyword>